<dbReference type="GO" id="GO:0005524">
    <property type="term" value="F:ATP binding"/>
    <property type="evidence" value="ECO:0007669"/>
    <property type="project" value="InterPro"/>
</dbReference>
<dbReference type="PANTHER" id="PTHR48011:SF4">
    <property type="entry name" value="MITOGEN-ACTIVATED PROTEIN KINASE KINASE KINASE 19"/>
    <property type="match status" value="1"/>
</dbReference>
<proteinExistence type="predicted"/>
<dbReference type="OrthoDB" id="1668230at2759"/>
<dbReference type="EMBL" id="MU001673">
    <property type="protein sequence ID" value="KAF2460479.1"/>
    <property type="molecule type" value="Genomic_DNA"/>
</dbReference>
<keyword evidence="4" id="KW-1185">Reference proteome</keyword>
<dbReference type="GO" id="GO:0004672">
    <property type="term" value="F:protein kinase activity"/>
    <property type="evidence" value="ECO:0007669"/>
    <property type="project" value="InterPro"/>
</dbReference>
<gene>
    <name evidence="3" type="ORF">BDY21DRAFT_335532</name>
</gene>
<keyword evidence="3" id="KW-0418">Kinase</keyword>
<accession>A0A6A6P9C0</accession>
<reference evidence="3" key="1">
    <citation type="journal article" date="2020" name="Stud. Mycol.">
        <title>101 Dothideomycetes genomes: a test case for predicting lifestyles and emergence of pathogens.</title>
        <authorList>
            <person name="Haridas S."/>
            <person name="Albert R."/>
            <person name="Binder M."/>
            <person name="Bloem J."/>
            <person name="Labutti K."/>
            <person name="Salamov A."/>
            <person name="Andreopoulos B."/>
            <person name="Baker S."/>
            <person name="Barry K."/>
            <person name="Bills G."/>
            <person name="Bluhm B."/>
            <person name="Cannon C."/>
            <person name="Castanera R."/>
            <person name="Culley D."/>
            <person name="Daum C."/>
            <person name="Ezra D."/>
            <person name="Gonzalez J."/>
            <person name="Henrissat B."/>
            <person name="Kuo A."/>
            <person name="Liang C."/>
            <person name="Lipzen A."/>
            <person name="Lutzoni F."/>
            <person name="Magnuson J."/>
            <person name="Mondo S."/>
            <person name="Nolan M."/>
            <person name="Ohm R."/>
            <person name="Pangilinan J."/>
            <person name="Park H.-J."/>
            <person name="Ramirez L."/>
            <person name="Alfaro M."/>
            <person name="Sun H."/>
            <person name="Tritt A."/>
            <person name="Yoshinaga Y."/>
            <person name="Zwiers L.-H."/>
            <person name="Turgeon B."/>
            <person name="Goodwin S."/>
            <person name="Spatafora J."/>
            <person name="Crous P."/>
            <person name="Grigoriev I."/>
        </authorList>
    </citation>
    <scope>NUCLEOTIDE SEQUENCE</scope>
    <source>
        <strain evidence="3">ATCC 16933</strain>
    </source>
</reference>
<keyword evidence="3" id="KW-0808">Transferase</keyword>
<feature type="region of interest" description="Disordered" evidence="1">
    <location>
        <begin position="1"/>
        <end position="22"/>
    </location>
</feature>
<evidence type="ECO:0000259" key="2">
    <source>
        <dbReference type="PROSITE" id="PS50011"/>
    </source>
</evidence>
<dbReference type="InterPro" id="IPR011009">
    <property type="entry name" value="Kinase-like_dom_sf"/>
</dbReference>
<dbReference type="GO" id="GO:0007165">
    <property type="term" value="P:signal transduction"/>
    <property type="evidence" value="ECO:0007669"/>
    <property type="project" value="TreeGrafter"/>
</dbReference>
<dbReference type="PROSITE" id="PS50011">
    <property type="entry name" value="PROTEIN_KINASE_DOM"/>
    <property type="match status" value="1"/>
</dbReference>
<feature type="domain" description="Protein kinase" evidence="2">
    <location>
        <begin position="22"/>
        <end position="254"/>
    </location>
</feature>
<protein>
    <submittedName>
        <fullName evidence="3">Kinase-like domain-containing protein</fullName>
    </submittedName>
</protein>
<organism evidence="3 4">
    <name type="scientific">Lineolata rhizophorae</name>
    <dbReference type="NCBI Taxonomy" id="578093"/>
    <lineage>
        <taxon>Eukaryota</taxon>
        <taxon>Fungi</taxon>
        <taxon>Dikarya</taxon>
        <taxon>Ascomycota</taxon>
        <taxon>Pezizomycotina</taxon>
        <taxon>Dothideomycetes</taxon>
        <taxon>Dothideomycetes incertae sedis</taxon>
        <taxon>Lineolatales</taxon>
        <taxon>Lineolataceae</taxon>
        <taxon>Lineolata</taxon>
    </lineage>
</organism>
<evidence type="ECO:0000313" key="3">
    <source>
        <dbReference type="EMBL" id="KAF2460479.1"/>
    </source>
</evidence>
<dbReference type="SUPFAM" id="SSF56112">
    <property type="entry name" value="Protein kinase-like (PK-like)"/>
    <property type="match status" value="1"/>
</dbReference>
<dbReference type="Gene3D" id="1.10.510.10">
    <property type="entry name" value="Transferase(Phosphotransferase) domain 1"/>
    <property type="match status" value="1"/>
</dbReference>
<evidence type="ECO:0000256" key="1">
    <source>
        <dbReference type="SAM" id="MobiDB-lite"/>
    </source>
</evidence>
<dbReference type="AlphaFoldDB" id="A0A6A6P9C0"/>
<evidence type="ECO:0000313" key="4">
    <source>
        <dbReference type="Proteomes" id="UP000799766"/>
    </source>
</evidence>
<name>A0A6A6P9C0_9PEZI</name>
<dbReference type="InterPro" id="IPR000719">
    <property type="entry name" value="Prot_kinase_dom"/>
</dbReference>
<dbReference type="InterPro" id="IPR052751">
    <property type="entry name" value="Plant_MAPKKK"/>
</dbReference>
<feature type="compositionally biased region" description="Polar residues" evidence="1">
    <location>
        <begin position="10"/>
        <end position="22"/>
    </location>
</feature>
<dbReference type="SMART" id="SM00220">
    <property type="entry name" value="S_TKc"/>
    <property type="match status" value="1"/>
</dbReference>
<sequence>MVISPPPQEHTASTNASPTRNHQIGRLVGNGSFGLVWQIAEDRVRKDPKIYAEHNNERAYSNMVNRAEIQTEKAVYERLGSHAGIIECFKATDESIELAFANQGDLAAYMQANLAPAQELRAKWIRLLVDTFAHVHARKIIIQDIALRNVLLHDNTLKLCDFGECILLPLDTDMGQFHVNGTTPQIEILHLGCMLYSIAVWREFKYDYFDLERWPEAGELPMTEFSLQVLFKSVGMENMRVWKHFKGMCIQCSW</sequence>
<dbReference type="Pfam" id="PF00069">
    <property type="entry name" value="Pkinase"/>
    <property type="match status" value="1"/>
</dbReference>
<dbReference type="Proteomes" id="UP000799766">
    <property type="component" value="Unassembled WGS sequence"/>
</dbReference>
<dbReference type="PANTHER" id="PTHR48011">
    <property type="entry name" value="CCR4-NOT TRANSCRIPTIONAL COMPLEX SUBUNIT CAF120-RELATED"/>
    <property type="match status" value="1"/>
</dbReference>